<dbReference type="KEGG" id="drc:G0Q07_01850"/>
<dbReference type="GO" id="GO:0015074">
    <property type="term" value="P:DNA integration"/>
    <property type="evidence" value="ECO:0007669"/>
    <property type="project" value="InterPro"/>
</dbReference>
<dbReference type="Proteomes" id="UP000474630">
    <property type="component" value="Chromosome"/>
</dbReference>
<dbReference type="InterPro" id="IPR002104">
    <property type="entry name" value="Integrase_catalytic"/>
</dbReference>
<dbReference type="InterPro" id="IPR050090">
    <property type="entry name" value="Tyrosine_recombinase_XerCD"/>
</dbReference>
<keyword evidence="4" id="KW-1185">Reference proteome</keyword>
<dbReference type="Gene3D" id="1.10.443.10">
    <property type="entry name" value="Intergrase catalytic core"/>
    <property type="match status" value="1"/>
</dbReference>
<dbReference type="GO" id="GO:0003677">
    <property type="term" value="F:DNA binding"/>
    <property type="evidence" value="ECO:0007669"/>
    <property type="project" value="InterPro"/>
</dbReference>
<dbReference type="PANTHER" id="PTHR30349">
    <property type="entry name" value="PHAGE INTEGRASE-RELATED"/>
    <property type="match status" value="1"/>
</dbReference>
<dbReference type="InterPro" id="IPR013762">
    <property type="entry name" value="Integrase-like_cat_sf"/>
</dbReference>
<evidence type="ECO:0000313" key="3">
    <source>
        <dbReference type="EMBL" id="QIA09889.1"/>
    </source>
</evidence>
<feature type="domain" description="Tyr recombinase" evidence="2">
    <location>
        <begin position="1"/>
        <end position="121"/>
    </location>
</feature>
<reference evidence="3 4" key="1">
    <citation type="submission" date="2020-02" db="EMBL/GenBank/DDBJ databases">
        <title>Genome sequencing for Draconibacterium sp. strain M1.</title>
        <authorList>
            <person name="Park S.-J."/>
        </authorList>
    </citation>
    <scope>NUCLEOTIDE SEQUENCE [LARGE SCALE GENOMIC DNA]</scope>
    <source>
        <strain evidence="3 4">M1</strain>
    </source>
</reference>
<dbReference type="PANTHER" id="PTHR30349:SF64">
    <property type="entry name" value="PROPHAGE INTEGRASE INTD-RELATED"/>
    <property type="match status" value="1"/>
</dbReference>
<dbReference type="Pfam" id="PF00589">
    <property type="entry name" value="Phage_integrase"/>
    <property type="match status" value="1"/>
</dbReference>
<evidence type="ECO:0000256" key="1">
    <source>
        <dbReference type="ARBA" id="ARBA00023172"/>
    </source>
</evidence>
<protein>
    <submittedName>
        <fullName evidence="3">Tyrosine-type recombinase/integrase</fullName>
    </submittedName>
</protein>
<dbReference type="GO" id="GO:0006310">
    <property type="term" value="P:DNA recombination"/>
    <property type="evidence" value="ECO:0007669"/>
    <property type="project" value="UniProtKB-KW"/>
</dbReference>
<sequence>MIIDRTKNGSRCRVPLLAVAKNILKRYKNYPINDSKGLLLPVNSNQKMNAYLKEIADICGIKKNLSMHVARHTFATTITLTNGVPIETVSKILGHSSLKTTQIYARILDCKISEDMQKVKIG</sequence>
<gene>
    <name evidence="3" type="ORF">G0Q07_01850</name>
</gene>
<evidence type="ECO:0000313" key="4">
    <source>
        <dbReference type="Proteomes" id="UP000474630"/>
    </source>
</evidence>
<organism evidence="3 4">
    <name type="scientific">Draconibacterium halophilum</name>
    <dbReference type="NCBI Taxonomy" id="2706887"/>
    <lineage>
        <taxon>Bacteria</taxon>
        <taxon>Pseudomonadati</taxon>
        <taxon>Bacteroidota</taxon>
        <taxon>Bacteroidia</taxon>
        <taxon>Marinilabiliales</taxon>
        <taxon>Prolixibacteraceae</taxon>
        <taxon>Draconibacterium</taxon>
    </lineage>
</organism>
<dbReference type="EMBL" id="CP048409">
    <property type="protein sequence ID" value="QIA09889.1"/>
    <property type="molecule type" value="Genomic_DNA"/>
</dbReference>
<proteinExistence type="predicted"/>
<dbReference type="InterPro" id="IPR011010">
    <property type="entry name" value="DNA_brk_join_enz"/>
</dbReference>
<evidence type="ECO:0000259" key="2">
    <source>
        <dbReference type="PROSITE" id="PS51898"/>
    </source>
</evidence>
<dbReference type="PROSITE" id="PS51898">
    <property type="entry name" value="TYR_RECOMBINASE"/>
    <property type="match status" value="1"/>
</dbReference>
<name>A0A6C0RID6_9BACT</name>
<dbReference type="AlphaFoldDB" id="A0A6C0RID6"/>
<dbReference type="SUPFAM" id="SSF56349">
    <property type="entry name" value="DNA breaking-rejoining enzymes"/>
    <property type="match status" value="1"/>
</dbReference>
<dbReference type="CDD" id="cd01185">
    <property type="entry name" value="INTN1_C_like"/>
    <property type="match status" value="1"/>
</dbReference>
<accession>A0A6C0RID6</accession>
<keyword evidence="1" id="KW-0233">DNA recombination</keyword>